<sequence length="470" mass="53476">MKKIKLLSIILFVLFFTACNTTSNKKNTVETNENGFVILTDDQIDNIIRRAYQYVALYNVNNKFAITQGGWNTLHADTKLKDHTMRDIARPNNDSFYTGIMLDLRKDAFVVNLPKFDSKYVSLMVTAYDHYVYVPKSTRQGDFQKDEKIVFYSKRTENYQGESVAGIDNVFEANGDFISVIFRVMPHANEPERFKKVVEQIGQISMQSLSEFQGKEPIPANEITFPEVGKTDLDIFENNFLEVMQFIFNHITFDDNDEMDRELLACFAPLGIAPGETYDPKTALKIDGKKFRQHAEKIHAENLNKLTDPDMSASLGPRVFKQKGQTDLEAILAVSIIGPIGLPIEEAFYPAVNTADGSQMNAMNDYVIKMTKKELPPARAFWSLTLYDKANGFFIPNEWNKYSVGENAGMKLNDEGGIEIYVAAEKPDGVPIENWLPINRSDEDLDIILRVYVPELDKLRSWKVPVAHKL</sequence>
<dbReference type="EMBL" id="JAGUCO010000017">
    <property type="protein sequence ID" value="MBS2100012.1"/>
    <property type="molecule type" value="Genomic_DNA"/>
</dbReference>
<protein>
    <submittedName>
        <fullName evidence="4">DUF1214 domain-containing protein</fullName>
    </submittedName>
</protein>
<dbReference type="Pfam" id="PF06863">
    <property type="entry name" value="DUF1254"/>
    <property type="match status" value="1"/>
</dbReference>
<evidence type="ECO:0000259" key="3">
    <source>
        <dbReference type="Pfam" id="PF06863"/>
    </source>
</evidence>
<keyword evidence="1" id="KW-0732">Signal</keyword>
<feature type="domain" description="DUF1254" evidence="3">
    <location>
        <begin position="72"/>
        <end position="197"/>
    </location>
</feature>
<dbReference type="Pfam" id="PF06742">
    <property type="entry name" value="DUF1214"/>
    <property type="match status" value="1"/>
</dbReference>
<proteinExistence type="predicted"/>
<organism evidence="4 5">
    <name type="scientific">Carboxylicivirga linearis</name>
    <dbReference type="NCBI Taxonomy" id="1628157"/>
    <lineage>
        <taxon>Bacteria</taxon>
        <taxon>Pseudomonadati</taxon>
        <taxon>Bacteroidota</taxon>
        <taxon>Bacteroidia</taxon>
        <taxon>Marinilabiliales</taxon>
        <taxon>Marinilabiliaceae</taxon>
        <taxon>Carboxylicivirga</taxon>
    </lineage>
</organism>
<dbReference type="InterPro" id="IPR037049">
    <property type="entry name" value="DUF1214_C_sf"/>
</dbReference>
<dbReference type="Proteomes" id="UP000708576">
    <property type="component" value="Unassembled WGS sequence"/>
</dbReference>
<feature type="domain" description="DUF1214" evidence="2">
    <location>
        <begin position="350"/>
        <end position="455"/>
    </location>
</feature>
<dbReference type="PANTHER" id="PTHR36509">
    <property type="entry name" value="BLL3101 PROTEIN"/>
    <property type="match status" value="1"/>
</dbReference>
<dbReference type="RefSeq" id="WP_212217253.1">
    <property type="nucleotide sequence ID" value="NZ_JAGUCO010000017.1"/>
</dbReference>
<evidence type="ECO:0000313" key="5">
    <source>
        <dbReference type="Proteomes" id="UP000708576"/>
    </source>
</evidence>
<evidence type="ECO:0000259" key="2">
    <source>
        <dbReference type="Pfam" id="PF06742"/>
    </source>
</evidence>
<dbReference type="Gene3D" id="2.60.120.600">
    <property type="entry name" value="Domain of unknown function DUF1214, C-terminal domain"/>
    <property type="match status" value="1"/>
</dbReference>
<dbReference type="PROSITE" id="PS51257">
    <property type="entry name" value="PROKAR_LIPOPROTEIN"/>
    <property type="match status" value="1"/>
</dbReference>
<name>A0ABS5JYN0_9BACT</name>
<keyword evidence="5" id="KW-1185">Reference proteome</keyword>
<feature type="signal peptide" evidence="1">
    <location>
        <begin position="1"/>
        <end position="18"/>
    </location>
</feature>
<evidence type="ECO:0000256" key="1">
    <source>
        <dbReference type="SAM" id="SignalP"/>
    </source>
</evidence>
<reference evidence="4 5" key="1">
    <citation type="journal article" date="2015" name="Int. J. Syst. Evol. Microbiol.">
        <title>Carboxylicivirga linearis sp. nov., isolated from a sea cucumber culture pond.</title>
        <authorList>
            <person name="Wang F.Q."/>
            <person name="Zhou Y.X."/>
            <person name="Lin X.Z."/>
            <person name="Chen G.J."/>
            <person name="Du Z.J."/>
        </authorList>
    </citation>
    <scope>NUCLEOTIDE SEQUENCE [LARGE SCALE GENOMIC DNA]</scope>
    <source>
        <strain evidence="4 5">FB218</strain>
    </source>
</reference>
<dbReference type="InterPro" id="IPR037050">
    <property type="entry name" value="DUF1254_sf"/>
</dbReference>
<evidence type="ECO:0000313" key="4">
    <source>
        <dbReference type="EMBL" id="MBS2100012.1"/>
    </source>
</evidence>
<accession>A0ABS5JYN0</accession>
<dbReference type="Gene3D" id="2.60.40.1610">
    <property type="entry name" value="Domain of unknown function DUF1254"/>
    <property type="match status" value="1"/>
</dbReference>
<comment type="caution">
    <text evidence="4">The sequence shown here is derived from an EMBL/GenBank/DDBJ whole genome shotgun (WGS) entry which is preliminary data.</text>
</comment>
<dbReference type="SUPFAM" id="SSF160935">
    <property type="entry name" value="VPA0735-like"/>
    <property type="match status" value="1"/>
</dbReference>
<feature type="chain" id="PRO_5045167604" evidence="1">
    <location>
        <begin position="19"/>
        <end position="470"/>
    </location>
</feature>
<dbReference type="InterPro" id="IPR010621">
    <property type="entry name" value="DUF1214"/>
</dbReference>
<dbReference type="InterPro" id="IPR010679">
    <property type="entry name" value="DUF1254"/>
</dbReference>
<dbReference type="PANTHER" id="PTHR36509:SF2">
    <property type="entry name" value="BLL3101 PROTEIN"/>
    <property type="match status" value="1"/>
</dbReference>
<gene>
    <name evidence="4" type="ORF">KEM10_17125</name>
</gene>